<feature type="domain" description="Isopropylmalate dehydrogenase-like" evidence="7">
    <location>
        <begin position="65"/>
        <end position="393"/>
    </location>
</feature>
<dbReference type="Pfam" id="PF00180">
    <property type="entry name" value="Iso_dh"/>
    <property type="match status" value="1"/>
</dbReference>
<evidence type="ECO:0000256" key="1">
    <source>
        <dbReference type="ARBA" id="ARBA00007769"/>
    </source>
</evidence>
<dbReference type="GO" id="GO:0005739">
    <property type="term" value="C:mitochondrion"/>
    <property type="evidence" value="ECO:0007669"/>
    <property type="project" value="TreeGrafter"/>
</dbReference>
<dbReference type="PANTHER" id="PTHR11835:SF34">
    <property type="entry name" value="ISOCITRATE DEHYDROGENASE [NAD] SUBUNIT ALPHA, MITOCHONDRIAL"/>
    <property type="match status" value="1"/>
</dbReference>
<evidence type="ECO:0000313" key="9">
    <source>
        <dbReference type="Proteomes" id="UP000325440"/>
    </source>
</evidence>
<dbReference type="SUPFAM" id="SSF53659">
    <property type="entry name" value="Isocitrate/Isopropylmalate dehydrogenase-like"/>
    <property type="match status" value="1"/>
</dbReference>
<evidence type="ECO:0000259" key="7">
    <source>
        <dbReference type="SMART" id="SM01329"/>
    </source>
</evidence>
<comment type="similarity">
    <text evidence="1">Belongs to the isocitrate and isopropylmalate dehydrogenases family.</text>
</comment>
<dbReference type="InterPro" id="IPR024084">
    <property type="entry name" value="IsoPropMal-DH-like_dom"/>
</dbReference>
<proteinExistence type="inferred from homology"/>
<dbReference type="Proteomes" id="UP000325440">
    <property type="component" value="Unassembled WGS sequence"/>
</dbReference>
<evidence type="ECO:0000256" key="3">
    <source>
        <dbReference type="ARBA" id="ARBA00022532"/>
    </source>
</evidence>
<dbReference type="GO" id="GO:0006099">
    <property type="term" value="P:tricarboxylic acid cycle"/>
    <property type="evidence" value="ECO:0007669"/>
    <property type="project" value="UniProtKB-KW"/>
</dbReference>
<evidence type="ECO:0000256" key="6">
    <source>
        <dbReference type="ARBA" id="ARBA00042862"/>
    </source>
</evidence>
<dbReference type="GO" id="GO:0006102">
    <property type="term" value="P:isocitrate metabolic process"/>
    <property type="evidence" value="ECO:0007669"/>
    <property type="project" value="TreeGrafter"/>
</dbReference>
<dbReference type="SMART" id="SM01329">
    <property type="entry name" value="Iso_dh"/>
    <property type="match status" value="1"/>
</dbReference>
<dbReference type="Gene3D" id="3.40.718.10">
    <property type="entry name" value="Isopropylmalate Dehydrogenase"/>
    <property type="match status" value="1"/>
</dbReference>
<dbReference type="OrthoDB" id="10261637at2759"/>
<dbReference type="EMBL" id="CABPRJ010002388">
    <property type="protein sequence ID" value="VVC44863.1"/>
    <property type="molecule type" value="Genomic_DNA"/>
</dbReference>
<reference evidence="8 9" key="1">
    <citation type="submission" date="2019-08" db="EMBL/GenBank/DDBJ databases">
        <authorList>
            <person name="Alioto T."/>
            <person name="Alioto T."/>
            <person name="Gomez Garrido J."/>
        </authorList>
    </citation>
    <scope>NUCLEOTIDE SEQUENCE [LARGE SCALE GENOMIC DNA]</scope>
</reference>
<evidence type="ECO:0000256" key="2">
    <source>
        <dbReference type="ARBA" id="ARBA00013012"/>
    </source>
</evidence>
<accession>A0A5E4NM99</accession>
<dbReference type="PANTHER" id="PTHR11835">
    <property type="entry name" value="DECARBOXYLATING DEHYDROGENASES-ISOCITRATE, ISOPROPYLMALATE, TARTRATE"/>
    <property type="match status" value="1"/>
</dbReference>
<evidence type="ECO:0000256" key="5">
    <source>
        <dbReference type="ARBA" id="ARBA00042642"/>
    </source>
</evidence>
<evidence type="ECO:0000313" key="8">
    <source>
        <dbReference type="EMBL" id="VVC44863.1"/>
    </source>
</evidence>
<dbReference type="GO" id="GO:0004449">
    <property type="term" value="F:isocitrate dehydrogenase (NAD+) activity"/>
    <property type="evidence" value="ECO:0007669"/>
    <property type="project" value="UniProtKB-EC"/>
</dbReference>
<evidence type="ECO:0000256" key="4">
    <source>
        <dbReference type="ARBA" id="ARBA00023002"/>
    </source>
</evidence>
<gene>
    <name evidence="8" type="ORF">CINCED_3A000620</name>
</gene>
<sequence>MTSALFRRLCARFLRPARPREPSPGLRNAFARNTDFGAGNCHCCCASTRAVVPRYGERVKTPPIRVTLVDGHGPGPAVCAAVRAVLKATAAPVEWDRQPVSVHRDPTTGRPIVNAELLESVAETRVILHGPVPDTASDGSQVSTTLTLHKALRASVGVQPFASVDGHRPFGHVRMVNVRDNVSGEYSENEHLVTPGVVQSIKTVTRQHSEAVARFAFEYAVANGHYHVTALHKANVMRMSDGTFLKACRSVSTDYPDVDYREEKLDKFCLRVTNDPCRYDMLLTPSLYGAIASAAVSALVGGPATVPYMAFGSDVAVFGTMYDGPAICRKDVISEPVINPTGIIRSAAWMLGHLEMPDKRLLIETALNETIRQGVKTRDMGGTACCEEYTDAIVHNISRLS</sequence>
<organism evidence="8 9">
    <name type="scientific">Cinara cedri</name>
    <dbReference type="NCBI Taxonomy" id="506608"/>
    <lineage>
        <taxon>Eukaryota</taxon>
        <taxon>Metazoa</taxon>
        <taxon>Ecdysozoa</taxon>
        <taxon>Arthropoda</taxon>
        <taxon>Hexapoda</taxon>
        <taxon>Insecta</taxon>
        <taxon>Pterygota</taxon>
        <taxon>Neoptera</taxon>
        <taxon>Paraneoptera</taxon>
        <taxon>Hemiptera</taxon>
        <taxon>Sternorrhyncha</taxon>
        <taxon>Aphidomorpha</taxon>
        <taxon>Aphidoidea</taxon>
        <taxon>Aphididae</taxon>
        <taxon>Lachninae</taxon>
        <taxon>Cinara</taxon>
    </lineage>
</organism>
<protein>
    <recommendedName>
        <fullName evidence="2">isocitrate dehydrogenase (NAD(+))</fullName>
        <ecNumber evidence="2">1.1.1.41</ecNumber>
    </recommendedName>
    <alternativeName>
        <fullName evidence="6">Isocitric dehydrogenase subunit alpha</fullName>
    </alternativeName>
    <alternativeName>
        <fullName evidence="5">NAD(+)-specific ICDH subunit alpha</fullName>
    </alternativeName>
</protein>
<keyword evidence="9" id="KW-1185">Reference proteome</keyword>
<keyword evidence="4" id="KW-0560">Oxidoreductase</keyword>
<keyword evidence="3" id="KW-0816">Tricarboxylic acid cycle</keyword>
<dbReference type="AlphaFoldDB" id="A0A5E4NM99"/>
<name>A0A5E4NM99_9HEMI</name>
<dbReference type="EC" id="1.1.1.41" evidence="2"/>